<evidence type="ECO:0000313" key="7">
    <source>
        <dbReference type="EMBL" id="CAK7224665.1"/>
    </source>
</evidence>
<evidence type="ECO:0000256" key="3">
    <source>
        <dbReference type="ARBA" id="ARBA00022723"/>
    </source>
</evidence>
<keyword evidence="3" id="KW-0479">Metal-binding</keyword>
<keyword evidence="8" id="KW-1185">Reference proteome</keyword>
<dbReference type="SMART" id="SM00829">
    <property type="entry name" value="PKS_ER"/>
    <property type="match status" value="1"/>
</dbReference>
<comment type="cofactor">
    <cofactor evidence="1">
        <name>Zn(2+)</name>
        <dbReference type="ChEBI" id="CHEBI:29105"/>
    </cofactor>
</comment>
<keyword evidence="5" id="KW-0560">Oxidoreductase</keyword>
<dbReference type="Proteomes" id="UP001642405">
    <property type="component" value="Unassembled WGS sequence"/>
</dbReference>
<evidence type="ECO:0000256" key="5">
    <source>
        <dbReference type="ARBA" id="ARBA00023002"/>
    </source>
</evidence>
<dbReference type="PANTHER" id="PTHR42940">
    <property type="entry name" value="ALCOHOL DEHYDROGENASE 1-RELATED"/>
    <property type="match status" value="1"/>
</dbReference>
<dbReference type="EMBL" id="CAWUHB010000031">
    <property type="protein sequence ID" value="CAK7224665.1"/>
    <property type="molecule type" value="Genomic_DNA"/>
</dbReference>
<keyword evidence="4" id="KW-0862">Zinc</keyword>
<reference evidence="7 8" key="1">
    <citation type="submission" date="2024-01" db="EMBL/GenBank/DDBJ databases">
        <authorList>
            <person name="Allen C."/>
            <person name="Tagirdzhanova G."/>
        </authorList>
    </citation>
    <scope>NUCLEOTIDE SEQUENCE [LARGE SCALE GENOMIC DNA]</scope>
</reference>
<dbReference type="Pfam" id="PF08240">
    <property type="entry name" value="ADH_N"/>
    <property type="match status" value="1"/>
</dbReference>
<name>A0ABP0BY77_9PEZI</name>
<proteinExistence type="inferred from homology"/>
<dbReference type="Pfam" id="PF00107">
    <property type="entry name" value="ADH_zinc_N"/>
    <property type="match status" value="1"/>
</dbReference>
<organism evidence="7 8">
    <name type="scientific">Sporothrix curviconia</name>
    <dbReference type="NCBI Taxonomy" id="1260050"/>
    <lineage>
        <taxon>Eukaryota</taxon>
        <taxon>Fungi</taxon>
        <taxon>Dikarya</taxon>
        <taxon>Ascomycota</taxon>
        <taxon>Pezizomycotina</taxon>
        <taxon>Sordariomycetes</taxon>
        <taxon>Sordariomycetidae</taxon>
        <taxon>Ophiostomatales</taxon>
        <taxon>Ophiostomataceae</taxon>
        <taxon>Sporothrix</taxon>
    </lineage>
</organism>
<dbReference type="Gene3D" id="3.40.50.720">
    <property type="entry name" value="NAD(P)-binding Rossmann-like Domain"/>
    <property type="match status" value="1"/>
</dbReference>
<comment type="similarity">
    <text evidence="2">Belongs to the zinc-containing alcohol dehydrogenase family.</text>
</comment>
<protein>
    <recommendedName>
        <fullName evidence="6">Enoyl reductase (ER) domain-containing protein</fullName>
    </recommendedName>
</protein>
<comment type="caution">
    <text evidence="7">The sequence shown here is derived from an EMBL/GenBank/DDBJ whole genome shotgun (WGS) entry which is preliminary data.</text>
</comment>
<evidence type="ECO:0000256" key="2">
    <source>
        <dbReference type="ARBA" id="ARBA00008072"/>
    </source>
</evidence>
<sequence>MAASLPKTMKAGQWDPKQSKVVVNEVPVPTPGPNQFLVKIKSASLCHSDLMNMEHAACDYPVTIGHEGCGHIVAFHPSAENKGFRLGDAVGFGYFVDCCFECEGCMVHNSHCELGTAKIQGFSFDGYFAEYAIVDYHNGIVLDEKVWDLRTASAIFCAGITAFNSVDSCEAKPGQWFAVVGCGGLGQLATQYAKAMGLRVIGIDVADANLEETRKQGAEYTFNSRTNPNYIDEIKKLTGGGAHHAAVYTNVQPAFINAPKVLRIGGTLMVVGIAPKPLEVTAMELVLGVYKIKADSTGIPQRIPKAIEFSAKHNIRPVVDIRGGLDQLEGMVKEMQEGRNKVRTAVVFD</sequence>
<dbReference type="SUPFAM" id="SSF51735">
    <property type="entry name" value="NAD(P)-binding Rossmann-fold domains"/>
    <property type="match status" value="1"/>
</dbReference>
<dbReference type="Gene3D" id="3.90.180.10">
    <property type="entry name" value="Medium-chain alcohol dehydrogenases, catalytic domain"/>
    <property type="match status" value="1"/>
</dbReference>
<evidence type="ECO:0000259" key="6">
    <source>
        <dbReference type="SMART" id="SM00829"/>
    </source>
</evidence>
<evidence type="ECO:0000256" key="4">
    <source>
        <dbReference type="ARBA" id="ARBA00022833"/>
    </source>
</evidence>
<dbReference type="SUPFAM" id="SSF50129">
    <property type="entry name" value="GroES-like"/>
    <property type="match status" value="1"/>
</dbReference>
<gene>
    <name evidence="7" type="ORF">SCUCBS95973_005595</name>
</gene>
<dbReference type="InterPro" id="IPR011032">
    <property type="entry name" value="GroES-like_sf"/>
</dbReference>
<dbReference type="InterPro" id="IPR013154">
    <property type="entry name" value="ADH-like_N"/>
</dbReference>
<evidence type="ECO:0000256" key="1">
    <source>
        <dbReference type="ARBA" id="ARBA00001947"/>
    </source>
</evidence>
<evidence type="ECO:0000313" key="8">
    <source>
        <dbReference type="Proteomes" id="UP001642405"/>
    </source>
</evidence>
<accession>A0ABP0BY77</accession>
<dbReference type="InterPro" id="IPR020843">
    <property type="entry name" value="ER"/>
</dbReference>
<dbReference type="PANTHER" id="PTHR42940:SF8">
    <property type="entry name" value="VACUOLAR PROTEIN SORTING-ASSOCIATED PROTEIN 11"/>
    <property type="match status" value="1"/>
</dbReference>
<dbReference type="InterPro" id="IPR013149">
    <property type="entry name" value="ADH-like_C"/>
</dbReference>
<feature type="domain" description="Enoyl reductase (ER)" evidence="6">
    <location>
        <begin position="17"/>
        <end position="346"/>
    </location>
</feature>
<dbReference type="InterPro" id="IPR036291">
    <property type="entry name" value="NAD(P)-bd_dom_sf"/>
</dbReference>